<dbReference type="Proteomes" id="UP000001058">
    <property type="component" value="Unassembled WGS sequence"/>
</dbReference>
<dbReference type="GeneID" id="9619632"/>
<dbReference type="InParanoid" id="D8TUI5"/>
<dbReference type="EMBL" id="GL378338">
    <property type="protein sequence ID" value="EFJ48714.1"/>
    <property type="molecule type" value="Genomic_DNA"/>
</dbReference>
<dbReference type="KEGG" id="vcn:VOLCADRAFT_90488"/>
<dbReference type="RefSeq" id="XP_002950046.1">
    <property type="nucleotide sequence ID" value="XM_002950000.1"/>
</dbReference>
<evidence type="ECO:0000256" key="1">
    <source>
        <dbReference type="SAM" id="SignalP"/>
    </source>
</evidence>
<proteinExistence type="predicted"/>
<evidence type="ECO:0000313" key="2">
    <source>
        <dbReference type="EMBL" id="EFJ48714.1"/>
    </source>
</evidence>
<dbReference type="AlphaFoldDB" id="D8TUI5"/>
<keyword evidence="1" id="KW-0732">Signal</keyword>
<protein>
    <recommendedName>
        <fullName evidence="4">Pherophorin domain-containing protein</fullName>
    </recommendedName>
</protein>
<gene>
    <name evidence="2" type="ORF">VOLCADRAFT_90488</name>
</gene>
<evidence type="ECO:0008006" key="4">
    <source>
        <dbReference type="Google" id="ProtNLM"/>
    </source>
</evidence>
<reference evidence="2 3" key="1">
    <citation type="journal article" date="2010" name="Science">
        <title>Genomic analysis of organismal complexity in the multicellular green alga Volvox carteri.</title>
        <authorList>
            <person name="Prochnik S.E."/>
            <person name="Umen J."/>
            <person name="Nedelcu A.M."/>
            <person name="Hallmann A."/>
            <person name="Miller S.M."/>
            <person name="Nishii I."/>
            <person name="Ferris P."/>
            <person name="Kuo A."/>
            <person name="Mitros T."/>
            <person name="Fritz-Laylin L.K."/>
            <person name="Hellsten U."/>
            <person name="Chapman J."/>
            <person name="Simakov O."/>
            <person name="Rensing S.A."/>
            <person name="Terry A."/>
            <person name="Pangilinan J."/>
            <person name="Kapitonov V."/>
            <person name="Jurka J."/>
            <person name="Salamov A."/>
            <person name="Shapiro H."/>
            <person name="Schmutz J."/>
            <person name="Grimwood J."/>
            <person name="Lindquist E."/>
            <person name="Lucas S."/>
            <person name="Grigoriev I.V."/>
            <person name="Schmitt R."/>
            <person name="Kirk D."/>
            <person name="Rokhsar D.S."/>
        </authorList>
    </citation>
    <scope>NUCLEOTIDE SEQUENCE [LARGE SCALE GENOMIC DNA]</scope>
    <source>
        <strain evidence="3">f. Nagariensis / Eve</strain>
    </source>
</reference>
<name>D8TUI5_VOLCA</name>
<dbReference type="OrthoDB" id="529382at2759"/>
<keyword evidence="3" id="KW-1185">Reference proteome</keyword>
<accession>D8TUI5</accession>
<feature type="chain" id="PRO_5003123890" description="Pherophorin domain-containing protein" evidence="1">
    <location>
        <begin position="22"/>
        <end position="310"/>
    </location>
</feature>
<evidence type="ECO:0000313" key="3">
    <source>
        <dbReference type="Proteomes" id="UP000001058"/>
    </source>
</evidence>
<organism evidence="3">
    <name type="scientific">Volvox carteri f. nagariensis</name>
    <dbReference type="NCBI Taxonomy" id="3068"/>
    <lineage>
        <taxon>Eukaryota</taxon>
        <taxon>Viridiplantae</taxon>
        <taxon>Chlorophyta</taxon>
        <taxon>core chlorophytes</taxon>
        <taxon>Chlorophyceae</taxon>
        <taxon>CS clade</taxon>
        <taxon>Chlamydomonadales</taxon>
        <taxon>Volvocaceae</taxon>
        <taxon>Volvox</taxon>
    </lineage>
</organism>
<feature type="signal peptide" evidence="1">
    <location>
        <begin position="1"/>
        <end position="21"/>
    </location>
</feature>
<sequence length="310" mass="33225">MADRIWMLMALVSLASIITAAENVNYTFGQTMVRFLGKSPNFQIYPNTSLSSYLQLRFSKFEERDSSDKKVQGHSVESLASADPTWTAGNTTTSDGTNLTYVRMTLKPADSQGFSADCPTNSGRRMLAAPSSTTTNATVTVTLYFGLDQNTSFPFGQNKTVNVSKGGLKFNVEYSDWPFCNANNILSMEIDLLIKGDAAAQPAVSTASDGTQVLSVPIGDNMTSNIYFANYAYEAQNGTHNMTVGVNATTSGTTSTVTLRLPNPTPNTTVYYDPTVTSTESGQGGSAAGLRRTYLSALLTALLSAVYLLA</sequence>